<accession>A0A5R9Q470</accession>
<dbReference type="PANTHER" id="PTHR33931:SF2">
    <property type="entry name" value="HOLIN-LIKE PROTEIN CIDA"/>
    <property type="match status" value="1"/>
</dbReference>
<name>A0A5R9Q470_9GAMM</name>
<dbReference type="EMBL" id="PPSW01000014">
    <property type="protein sequence ID" value="TLX47059.1"/>
    <property type="molecule type" value="Genomic_DNA"/>
</dbReference>
<dbReference type="RefSeq" id="WP_138480899.1">
    <property type="nucleotide sequence ID" value="NZ_PPSW01000014.1"/>
</dbReference>
<dbReference type="InterPro" id="IPR005538">
    <property type="entry name" value="LrgA/CidA"/>
</dbReference>
<feature type="transmembrane region" description="Helical" evidence="6">
    <location>
        <begin position="98"/>
        <end position="120"/>
    </location>
</feature>
<evidence type="ECO:0000256" key="5">
    <source>
        <dbReference type="ARBA" id="ARBA00023136"/>
    </source>
</evidence>
<keyword evidence="3 6" id="KW-0812">Transmembrane</keyword>
<dbReference type="Proteomes" id="UP000309186">
    <property type="component" value="Unassembled WGS sequence"/>
</dbReference>
<evidence type="ECO:0000256" key="4">
    <source>
        <dbReference type="ARBA" id="ARBA00022989"/>
    </source>
</evidence>
<sequence>MNNTKTYLLAWFKFSASLMLLIGFLFISKLTTTYFQIAFPSALLAMLIVFVLLITDIVKESWLAPACQPILKYMALFFIPAGVGLVEHVDVFATHWSLLLLVLLLVPLTGLALVSFIASLRGKHAK</sequence>
<proteinExistence type="predicted"/>
<feature type="transmembrane region" description="Helical" evidence="6">
    <location>
        <begin position="33"/>
        <end position="58"/>
    </location>
</feature>
<dbReference type="GO" id="GO:0005886">
    <property type="term" value="C:plasma membrane"/>
    <property type="evidence" value="ECO:0007669"/>
    <property type="project" value="UniProtKB-SubCell"/>
</dbReference>
<feature type="transmembrane region" description="Helical" evidence="6">
    <location>
        <begin position="70"/>
        <end position="86"/>
    </location>
</feature>
<organism evidence="7 8">
    <name type="scientific">Pseudoalteromonas phenolica</name>
    <dbReference type="NCBI Taxonomy" id="161398"/>
    <lineage>
        <taxon>Bacteria</taxon>
        <taxon>Pseudomonadati</taxon>
        <taxon>Pseudomonadota</taxon>
        <taxon>Gammaproteobacteria</taxon>
        <taxon>Alteromonadales</taxon>
        <taxon>Pseudoalteromonadaceae</taxon>
        <taxon>Pseudoalteromonas</taxon>
    </lineage>
</organism>
<reference evidence="7 8" key="1">
    <citation type="submission" date="2018-01" db="EMBL/GenBank/DDBJ databases">
        <title>Co-occurrence of chitin degradation, pigmentation and bioactivity in marine Pseudoalteromonas.</title>
        <authorList>
            <person name="Paulsen S."/>
            <person name="Gram L."/>
            <person name="Machado H."/>
        </authorList>
    </citation>
    <scope>NUCLEOTIDE SEQUENCE [LARGE SCALE GENOMIC DNA]</scope>
    <source>
        <strain evidence="7 8">S3663</strain>
    </source>
</reference>
<gene>
    <name evidence="7" type="ORF">C1E24_09635</name>
</gene>
<dbReference type="Pfam" id="PF03788">
    <property type="entry name" value="LrgA"/>
    <property type="match status" value="1"/>
</dbReference>
<feature type="transmembrane region" description="Helical" evidence="6">
    <location>
        <begin position="7"/>
        <end position="27"/>
    </location>
</feature>
<dbReference type="OrthoDB" id="385012at2"/>
<keyword evidence="2" id="KW-1003">Cell membrane</keyword>
<evidence type="ECO:0000313" key="8">
    <source>
        <dbReference type="Proteomes" id="UP000309186"/>
    </source>
</evidence>
<keyword evidence="5 6" id="KW-0472">Membrane</keyword>
<dbReference type="PANTHER" id="PTHR33931">
    <property type="entry name" value="HOLIN-LIKE PROTEIN CIDA-RELATED"/>
    <property type="match status" value="1"/>
</dbReference>
<comment type="subcellular location">
    <subcellularLocation>
        <location evidence="1">Cell membrane</location>
        <topology evidence="1">Multi-pass membrane protein</topology>
    </subcellularLocation>
</comment>
<evidence type="ECO:0000256" key="3">
    <source>
        <dbReference type="ARBA" id="ARBA00022692"/>
    </source>
</evidence>
<evidence type="ECO:0000256" key="6">
    <source>
        <dbReference type="SAM" id="Phobius"/>
    </source>
</evidence>
<comment type="caution">
    <text evidence="7">The sequence shown here is derived from an EMBL/GenBank/DDBJ whole genome shotgun (WGS) entry which is preliminary data.</text>
</comment>
<evidence type="ECO:0000256" key="1">
    <source>
        <dbReference type="ARBA" id="ARBA00004651"/>
    </source>
</evidence>
<keyword evidence="4 6" id="KW-1133">Transmembrane helix</keyword>
<dbReference type="AlphaFoldDB" id="A0A5R9Q470"/>
<evidence type="ECO:0000256" key="2">
    <source>
        <dbReference type="ARBA" id="ARBA00022475"/>
    </source>
</evidence>
<protein>
    <submittedName>
        <fullName evidence="7">CidA/LrgA family protein</fullName>
    </submittedName>
</protein>
<evidence type="ECO:0000313" key="7">
    <source>
        <dbReference type="EMBL" id="TLX47059.1"/>
    </source>
</evidence>